<dbReference type="AlphaFoldDB" id="A0A9W8QSI3"/>
<reference evidence="6" key="1">
    <citation type="submission" date="2022-09" db="EMBL/GenBank/DDBJ databases">
        <title>Fusarium specimens isolated from Avocado Roots.</title>
        <authorList>
            <person name="Stajich J."/>
            <person name="Roper C."/>
            <person name="Heimlech-Rivalta G."/>
        </authorList>
    </citation>
    <scope>NUCLEOTIDE SEQUENCE</scope>
    <source>
        <strain evidence="6">A02</strain>
    </source>
</reference>
<keyword evidence="1" id="KW-0596">Phosphopantetheine</keyword>
<evidence type="ECO:0000313" key="7">
    <source>
        <dbReference type="Proteomes" id="UP001152087"/>
    </source>
</evidence>
<accession>A0A9W8QSI3</accession>
<evidence type="ECO:0000256" key="1">
    <source>
        <dbReference type="ARBA" id="ARBA00022450"/>
    </source>
</evidence>
<comment type="similarity">
    <text evidence="4">Belongs to the NRP synthetase family.</text>
</comment>
<evidence type="ECO:0000256" key="4">
    <source>
        <dbReference type="ARBA" id="ARBA00029454"/>
    </source>
</evidence>
<dbReference type="EMBL" id="JAOQAV010000628">
    <property type="protein sequence ID" value="KAJ4175441.1"/>
    <property type="molecule type" value="Genomic_DNA"/>
</dbReference>
<feature type="non-terminal residue" evidence="6">
    <location>
        <position position="1"/>
    </location>
</feature>
<dbReference type="GO" id="GO:0043041">
    <property type="term" value="P:amino acid activation for nonribosomal peptide biosynthetic process"/>
    <property type="evidence" value="ECO:0007669"/>
    <property type="project" value="TreeGrafter"/>
</dbReference>
<evidence type="ECO:0000256" key="3">
    <source>
        <dbReference type="ARBA" id="ARBA00022598"/>
    </source>
</evidence>
<dbReference type="SUPFAM" id="SSF56801">
    <property type="entry name" value="Acetyl-CoA synthetase-like"/>
    <property type="match status" value="1"/>
</dbReference>
<dbReference type="InterPro" id="IPR000873">
    <property type="entry name" value="AMP-dep_synth/lig_dom"/>
</dbReference>
<sequence length="190" mass="20752">MAAWEILGCLCNGGTLVIRGSEWNQTLRQIATLICTPGILSQYTPEQYPSIKTVATAGEPSWQSLADLWASHGTYYNCYGPTETTIVNTMSKHITHQPLSIGHPTPNNNVYLLDSDLSPVPHGEVGVIWAGGRGVSAGYVDQHDKTAEKYKFDCVANDGTLMYNTGDLGRLRQDGQIDILGRVDDQVKVK</sequence>
<gene>
    <name evidence="6" type="ORF">NW755_014906</name>
</gene>
<dbReference type="PANTHER" id="PTHR45527:SF11">
    <property type="entry name" value="NONRIBOSOMAL PEPTIDE SYNTHETASE 5"/>
    <property type="match status" value="1"/>
</dbReference>
<dbReference type="GO" id="GO:0005737">
    <property type="term" value="C:cytoplasm"/>
    <property type="evidence" value="ECO:0007669"/>
    <property type="project" value="TreeGrafter"/>
</dbReference>
<keyword evidence="3" id="KW-0436">Ligase</keyword>
<keyword evidence="7" id="KW-1185">Reference proteome</keyword>
<evidence type="ECO:0000259" key="5">
    <source>
        <dbReference type="Pfam" id="PF00501"/>
    </source>
</evidence>
<dbReference type="PANTHER" id="PTHR45527">
    <property type="entry name" value="NONRIBOSOMAL PEPTIDE SYNTHETASE"/>
    <property type="match status" value="1"/>
</dbReference>
<name>A0A9W8QSI3_9HYPO</name>
<comment type="caution">
    <text evidence="6">The sequence shown here is derived from an EMBL/GenBank/DDBJ whole genome shotgun (WGS) entry which is preliminary data.</text>
</comment>
<evidence type="ECO:0000256" key="2">
    <source>
        <dbReference type="ARBA" id="ARBA00022553"/>
    </source>
</evidence>
<dbReference type="GO" id="GO:0044550">
    <property type="term" value="P:secondary metabolite biosynthetic process"/>
    <property type="evidence" value="ECO:0007669"/>
    <property type="project" value="TreeGrafter"/>
</dbReference>
<dbReference type="InterPro" id="IPR042099">
    <property type="entry name" value="ANL_N_sf"/>
</dbReference>
<organism evidence="6 7">
    <name type="scientific">Fusarium falciforme</name>
    <dbReference type="NCBI Taxonomy" id="195108"/>
    <lineage>
        <taxon>Eukaryota</taxon>
        <taxon>Fungi</taxon>
        <taxon>Dikarya</taxon>
        <taxon>Ascomycota</taxon>
        <taxon>Pezizomycotina</taxon>
        <taxon>Sordariomycetes</taxon>
        <taxon>Hypocreomycetidae</taxon>
        <taxon>Hypocreales</taxon>
        <taxon>Nectriaceae</taxon>
        <taxon>Fusarium</taxon>
        <taxon>Fusarium solani species complex</taxon>
    </lineage>
</organism>
<dbReference type="GO" id="GO:0016874">
    <property type="term" value="F:ligase activity"/>
    <property type="evidence" value="ECO:0007669"/>
    <property type="project" value="UniProtKB-KW"/>
</dbReference>
<keyword evidence="2" id="KW-0597">Phosphoprotein</keyword>
<dbReference type="GO" id="GO:0031177">
    <property type="term" value="F:phosphopantetheine binding"/>
    <property type="evidence" value="ECO:0007669"/>
    <property type="project" value="TreeGrafter"/>
</dbReference>
<evidence type="ECO:0000313" key="6">
    <source>
        <dbReference type="EMBL" id="KAJ4175441.1"/>
    </source>
</evidence>
<dbReference type="Pfam" id="PF00501">
    <property type="entry name" value="AMP-binding"/>
    <property type="match status" value="1"/>
</dbReference>
<protein>
    <recommendedName>
        <fullName evidence="5">AMP-dependent synthetase/ligase domain-containing protein</fullName>
    </recommendedName>
</protein>
<dbReference type="Proteomes" id="UP001152087">
    <property type="component" value="Unassembled WGS sequence"/>
</dbReference>
<dbReference type="Gene3D" id="3.40.50.12780">
    <property type="entry name" value="N-terminal domain of ligase-like"/>
    <property type="match status" value="1"/>
</dbReference>
<proteinExistence type="inferred from homology"/>
<feature type="domain" description="AMP-dependent synthetase/ligase" evidence="5">
    <location>
        <begin position="3"/>
        <end position="139"/>
    </location>
</feature>